<dbReference type="RefSeq" id="XP_046042080.1">
    <property type="nucleotide sequence ID" value="XM_046200933.1"/>
</dbReference>
<sequence>MTAGAGMLTTSVGFNALSDHGACTIIFVALARIAAPIIGARFRALEKIAWVSWVGVACIIVSTWITATACLTQSRPGAGPSTSSIDLDIRVIPNTSFADAMTAILNQLFAVGASGVFFSIAAEIWEPAKFTRALICGQAFIVLTCIAIASIVYGNIGQYLASPALDQLGPCSRRCPTVLPCQVC</sequence>
<protein>
    <recommendedName>
        <fullName evidence="6">Amino acid transporter transmembrane domain-containing protein</fullName>
    </recommendedName>
</protein>
<evidence type="ECO:0000259" key="6">
    <source>
        <dbReference type="Pfam" id="PF01490"/>
    </source>
</evidence>
<dbReference type="GeneID" id="70230887"/>
<reference evidence="7" key="1">
    <citation type="journal article" date="2021" name="Nat. Commun.">
        <title>Genetic determinants of endophytism in the Arabidopsis root mycobiome.</title>
        <authorList>
            <person name="Mesny F."/>
            <person name="Miyauchi S."/>
            <person name="Thiergart T."/>
            <person name="Pickel B."/>
            <person name="Atanasova L."/>
            <person name="Karlsson M."/>
            <person name="Huettel B."/>
            <person name="Barry K.W."/>
            <person name="Haridas S."/>
            <person name="Chen C."/>
            <person name="Bauer D."/>
            <person name="Andreopoulos W."/>
            <person name="Pangilinan J."/>
            <person name="LaButti K."/>
            <person name="Riley R."/>
            <person name="Lipzen A."/>
            <person name="Clum A."/>
            <person name="Drula E."/>
            <person name="Henrissat B."/>
            <person name="Kohler A."/>
            <person name="Grigoriev I.V."/>
            <person name="Martin F.M."/>
            <person name="Hacquard S."/>
        </authorList>
    </citation>
    <scope>NUCLEOTIDE SEQUENCE</scope>
    <source>
        <strain evidence="7">MPI-CAGE-AT-0023</strain>
    </source>
</reference>
<dbReference type="OrthoDB" id="40134at2759"/>
<dbReference type="AlphaFoldDB" id="A0A9P9FXU0"/>
<organism evidence="7 8">
    <name type="scientific">Fusarium redolens</name>
    <dbReference type="NCBI Taxonomy" id="48865"/>
    <lineage>
        <taxon>Eukaryota</taxon>
        <taxon>Fungi</taxon>
        <taxon>Dikarya</taxon>
        <taxon>Ascomycota</taxon>
        <taxon>Pezizomycotina</taxon>
        <taxon>Sordariomycetes</taxon>
        <taxon>Hypocreomycetidae</taxon>
        <taxon>Hypocreales</taxon>
        <taxon>Nectriaceae</taxon>
        <taxon>Fusarium</taxon>
        <taxon>Fusarium redolens species complex</taxon>
    </lineage>
</organism>
<comment type="caution">
    <text evidence="7">The sequence shown here is derived from an EMBL/GenBank/DDBJ whole genome shotgun (WGS) entry which is preliminary data.</text>
</comment>
<evidence type="ECO:0000256" key="4">
    <source>
        <dbReference type="ARBA" id="ARBA00023136"/>
    </source>
</evidence>
<gene>
    <name evidence="7" type="ORF">BKA55DRAFT_717724</name>
</gene>
<feature type="transmembrane region" description="Helical" evidence="5">
    <location>
        <begin position="12"/>
        <end position="35"/>
    </location>
</feature>
<keyword evidence="8" id="KW-1185">Reference proteome</keyword>
<comment type="subcellular location">
    <subcellularLocation>
        <location evidence="1">Membrane</location>
    </subcellularLocation>
</comment>
<evidence type="ECO:0000313" key="7">
    <source>
        <dbReference type="EMBL" id="KAH7220476.1"/>
    </source>
</evidence>
<keyword evidence="4 5" id="KW-0472">Membrane</keyword>
<proteinExistence type="predicted"/>
<accession>A0A9P9FXU0</accession>
<dbReference type="Pfam" id="PF01490">
    <property type="entry name" value="Aa_trans"/>
    <property type="match status" value="1"/>
</dbReference>
<keyword evidence="2 5" id="KW-0812">Transmembrane</keyword>
<evidence type="ECO:0000256" key="1">
    <source>
        <dbReference type="ARBA" id="ARBA00004370"/>
    </source>
</evidence>
<dbReference type="GO" id="GO:0016020">
    <property type="term" value="C:membrane"/>
    <property type="evidence" value="ECO:0007669"/>
    <property type="project" value="UniProtKB-SubCell"/>
</dbReference>
<dbReference type="EMBL" id="JAGMUX010000028">
    <property type="protein sequence ID" value="KAH7220476.1"/>
    <property type="molecule type" value="Genomic_DNA"/>
</dbReference>
<dbReference type="Proteomes" id="UP000720189">
    <property type="component" value="Unassembled WGS sequence"/>
</dbReference>
<feature type="transmembrane region" description="Helical" evidence="5">
    <location>
        <begin position="103"/>
        <end position="122"/>
    </location>
</feature>
<name>A0A9P9FXU0_FUSRE</name>
<evidence type="ECO:0000256" key="5">
    <source>
        <dbReference type="SAM" id="Phobius"/>
    </source>
</evidence>
<feature type="transmembrane region" description="Helical" evidence="5">
    <location>
        <begin position="134"/>
        <end position="156"/>
    </location>
</feature>
<evidence type="ECO:0000313" key="8">
    <source>
        <dbReference type="Proteomes" id="UP000720189"/>
    </source>
</evidence>
<feature type="transmembrane region" description="Helical" evidence="5">
    <location>
        <begin position="47"/>
        <end position="67"/>
    </location>
</feature>
<dbReference type="InterPro" id="IPR013057">
    <property type="entry name" value="AA_transpt_TM"/>
</dbReference>
<feature type="domain" description="Amino acid transporter transmembrane" evidence="6">
    <location>
        <begin position="37"/>
        <end position="161"/>
    </location>
</feature>
<evidence type="ECO:0000256" key="2">
    <source>
        <dbReference type="ARBA" id="ARBA00022692"/>
    </source>
</evidence>
<keyword evidence="3 5" id="KW-1133">Transmembrane helix</keyword>
<evidence type="ECO:0000256" key="3">
    <source>
        <dbReference type="ARBA" id="ARBA00022989"/>
    </source>
</evidence>